<dbReference type="PROSITE" id="PS00062">
    <property type="entry name" value="ALDOKETO_REDUCTASE_2"/>
    <property type="match status" value="1"/>
</dbReference>
<dbReference type="AlphaFoldDB" id="V5WIN8"/>
<evidence type="ECO:0000313" key="8">
    <source>
        <dbReference type="EMBL" id="AHC15653.1"/>
    </source>
</evidence>
<comment type="similarity">
    <text evidence="1">Belongs to the aldo/keto reductase family.</text>
</comment>
<evidence type="ECO:0000256" key="6">
    <source>
        <dbReference type="PIRSR" id="PIRSR000097-3"/>
    </source>
</evidence>
<dbReference type="InterPro" id="IPR036812">
    <property type="entry name" value="NAD(P)_OxRdtase_dom_sf"/>
</dbReference>
<dbReference type="PANTHER" id="PTHR43827:SF3">
    <property type="entry name" value="NADP-DEPENDENT OXIDOREDUCTASE DOMAIN-CONTAINING PROTEIN"/>
    <property type="match status" value="1"/>
</dbReference>
<dbReference type="PIRSF" id="PIRSF000097">
    <property type="entry name" value="AKR"/>
    <property type="match status" value="1"/>
</dbReference>
<sequence>MNIELNSGHSIPALGLGTFRAKDQEVYKAVLHAIEAGYRHIDTAVAYGNEEEVGKAIAESPVPREELFVTTKVWNTAHSKKDAAEMINESLKKLGLEYIDLVLVHWPWTYERNAAVYEAMEDAVDAGTVRSIGISNFNIHHIESLLKTARITPAVNQMECHVHLQNTRLQEYLDDKGIRLEAYAPFKSHDIGDILDDETLKKIGDAHGKTVPQVSLRWMLQRGIIVIPKSVHAQRIDENFDVFDFELSDEQMHEIRKLKRADRAFPEPDNVDFGFVNL</sequence>
<dbReference type="PROSITE" id="PS00798">
    <property type="entry name" value="ALDOKETO_REDUCTASE_1"/>
    <property type="match status" value="1"/>
</dbReference>
<keyword evidence="3" id="KW-0560">Oxidoreductase</keyword>
<dbReference type="FunFam" id="3.20.20.100:FF:000015">
    <property type="entry name" value="Oxidoreductase, aldo/keto reductase family"/>
    <property type="match status" value="1"/>
</dbReference>
<protein>
    <submittedName>
        <fullName evidence="8">Oxidoreductase of aldo/keto reductase family, subgroup 1</fullName>
    </submittedName>
</protein>
<dbReference type="PROSITE" id="PS00063">
    <property type="entry name" value="ALDOKETO_REDUCTASE_3"/>
    <property type="match status" value="1"/>
</dbReference>
<dbReference type="PANTHER" id="PTHR43827">
    <property type="entry name" value="2,5-DIKETO-D-GLUCONIC ACID REDUCTASE"/>
    <property type="match status" value="1"/>
</dbReference>
<dbReference type="GO" id="GO:0016616">
    <property type="term" value="F:oxidoreductase activity, acting on the CH-OH group of donors, NAD or NADP as acceptor"/>
    <property type="evidence" value="ECO:0007669"/>
    <property type="project" value="UniProtKB-ARBA"/>
</dbReference>
<dbReference type="STRING" id="1307761.L21SP2_2296"/>
<feature type="site" description="Lowers pKa of active site Tyr" evidence="6">
    <location>
        <position position="72"/>
    </location>
</feature>
<dbReference type="SUPFAM" id="SSF51430">
    <property type="entry name" value="NAD(P)-linked oxidoreductase"/>
    <property type="match status" value="1"/>
</dbReference>
<dbReference type="Gene3D" id="3.20.20.100">
    <property type="entry name" value="NADP-dependent oxidoreductase domain"/>
    <property type="match status" value="1"/>
</dbReference>
<dbReference type="PRINTS" id="PR00069">
    <property type="entry name" value="ALDKETRDTASE"/>
</dbReference>
<dbReference type="RefSeq" id="WP_024268557.1">
    <property type="nucleotide sequence ID" value="NC_023035.1"/>
</dbReference>
<dbReference type="OrthoDB" id="9804790at2"/>
<evidence type="ECO:0000256" key="1">
    <source>
        <dbReference type="ARBA" id="ARBA00007905"/>
    </source>
</evidence>
<keyword evidence="2" id="KW-0521">NADP</keyword>
<feature type="domain" description="NADP-dependent oxidoreductase" evidence="7">
    <location>
        <begin position="14"/>
        <end position="258"/>
    </location>
</feature>
<reference evidence="8 9" key="1">
    <citation type="journal article" date="2015" name="Stand. Genomic Sci.">
        <title>Complete genome sequence and description of Salinispira pacifica gen. nov., sp. nov., a novel spirochaete isolated form a hypersaline microbial mat.</title>
        <authorList>
            <person name="Ben Hania W."/>
            <person name="Joseph M."/>
            <person name="Schumann P."/>
            <person name="Bunk B."/>
            <person name="Fiebig A."/>
            <person name="Sproer C."/>
            <person name="Klenk H.P."/>
            <person name="Fardeau M.L."/>
            <person name="Spring S."/>
        </authorList>
    </citation>
    <scope>NUCLEOTIDE SEQUENCE [LARGE SCALE GENOMIC DNA]</scope>
    <source>
        <strain evidence="8 9">L21-RPul-D2</strain>
    </source>
</reference>
<feature type="active site" description="Proton donor" evidence="4">
    <location>
        <position position="47"/>
    </location>
</feature>
<evidence type="ECO:0000256" key="3">
    <source>
        <dbReference type="ARBA" id="ARBA00023002"/>
    </source>
</evidence>
<organism evidence="8 9">
    <name type="scientific">Salinispira pacifica</name>
    <dbReference type="NCBI Taxonomy" id="1307761"/>
    <lineage>
        <taxon>Bacteria</taxon>
        <taxon>Pseudomonadati</taxon>
        <taxon>Spirochaetota</taxon>
        <taxon>Spirochaetia</taxon>
        <taxon>Spirochaetales</taxon>
        <taxon>Spirochaetaceae</taxon>
        <taxon>Salinispira</taxon>
    </lineage>
</organism>
<dbReference type="Proteomes" id="UP000018680">
    <property type="component" value="Chromosome"/>
</dbReference>
<evidence type="ECO:0000256" key="2">
    <source>
        <dbReference type="ARBA" id="ARBA00022857"/>
    </source>
</evidence>
<accession>V5WIN8</accession>
<keyword evidence="9" id="KW-1185">Reference proteome</keyword>
<gene>
    <name evidence="8" type="ORF">L21SP2_2296</name>
</gene>
<evidence type="ECO:0000256" key="5">
    <source>
        <dbReference type="PIRSR" id="PIRSR000097-2"/>
    </source>
</evidence>
<dbReference type="InterPro" id="IPR020471">
    <property type="entry name" value="AKR"/>
</dbReference>
<dbReference type="EMBL" id="CP006939">
    <property type="protein sequence ID" value="AHC15653.1"/>
    <property type="molecule type" value="Genomic_DNA"/>
</dbReference>
<dbReference type="eggNOG" id="COG0656">
    <property type="taxonomic scope" value="Bacteria"/>
</dbReference>
<name>V5WIN8_9SPIO</name>
<dbReference type="InterPro" id="IPR018170">
    <property type="entry name" value="Aldo/ket_reductase_CS"/>
</dbReference>
<dbReference type="HOGENOM" id="CLU_023205_0_1_12"/>
<dbReference type="CDD" id="cd19071">
    <property type="entry name" value="AKR_AKR1-5-like"/>
    <property type="match status" value="1"/>
</dbReference>
<feature type="binding site" evidence="5">
    <location>
        <position position="105"/>
    </location>
    <ligand>
        <name>substrate</name>
    </ligand>
</feature>
<evidence type="ECO:0000259" key="7">
    <source>
        <dbReference type="Pfam" id="PF00248"/>
    </source>
</evidence>
<dbReference type="KEGG" id="slr:L21SP2_2296"/>
<evidence type="ECO:0000313" key="9">
    <source>
        <dbReference type="Proteomes" id="UP000018680"/>
    </source>
</evidence>
<dbReference type="Pfam" id="PF00248">
    <property type="entry name" value="Aldo_ket_red"/>
    <property type="match status" value="1"/>
</dbReference>
<dbReference type="InterPro" id="IPR023210">
    <property type="entry name" value="NADP_OxRdtase_dom"/>
</dbReference>
<evidence type="ECO:0000256" key="4">
    <source>
        <dbReference type="PIRSR" id="PIRSR000097-1"/>
    </source>
</evidence>
<proteinExistence type="inferred from homology"/>